<accession>A0A8T0QYS9</accession>
<feature type="coiled-coil region" evidence="1">
    <location>
        <begin position="45"/>
        <end position="96"/>
    </location>
</feature>
<evidence type="ECO:0000256" key="1">
    <source>
        <dbReference type="SAM" id="Coils"/>
    </source>
</evidence>
<feature type="region of interest" description="Disordered" evidence="2">
    <location>
        <begin position="13"/>
        <end position="34"/>
    </location>
</feature>
<dbReference type="AlphaFoldDB" id="A0A8T0QYS9"/>
<comment type="caution">
    <text evidence="3">The sequence shown here is derived from an EMBL/GenBank/DDBJ whole genome shotgun (WGS) entry which is preliminary data.</text>
</comment>
<reference evidence="3" key="1">
    <citation type="submission" date="2020-05" db="EMBL/GenBank/DDBJ databases">
        <title>WGS assembly of Panicum virgatum.</title>
        <authorList>
            <person name="Lovell J.T."/>
            <person name="Jenkins J."/>
            <person name="Shu S."/>
            <person name="Juenger T.E."/>
            <person name="Schmutz J."/>
        </authorList>
    </citation>
    <scope>NUCLEOTIDE SEQUENCE</scope>
    <source>
        <strain evidence="3">AP13</strain>
    </source>
</reference>
<organism evidence="3 4">
    <name type="scientific">Panicum virgatum</name>
    <name type="common">Blackwell switchgrass</name>
    <dbReference type="NCBI Taxonomy" id="38727"/>
    <lineage>
        <taxon>Eukaryota</taxon>
        <taxon>Viridiplantae</taxon>
        <taxon>Streptophyta</taxon>
        <taxon>Embryophyta</taxon>
        <taxon>Tracheophyta</taxon>
        <taxon>Spermatophyta</taxon>
        <taxon>Magnoliopsida</taxon>
        <taxon>Liliopsida</taxon>
        <taxon>Poales</taxon>
        <taxon>Poaceae</taxon>
        <taxon>PACMAD clade</taxon>
        <taxon>Panicoideae</taxon>
        <taxon>Panicodae</taxon>
        <taxon>Paniceae</taxon>
        <taxon>Panicinae</taxon>
        <taxon>Panicum</taxon>
        <taxon>Panicum sect. Hiantes</taxon>
    </lineage>
</organism>
<dbReference type="EMBL" id="CM029048">
    <property type="protein sequence ID" value="KAG2578196.1"/>
    <property type="molecule type" value="Genomic_DNA"/>
</dbReference>
<keyword evidence="1" id="KW-0175">Coiled coil</keyword>
<evidence type="ECO:0000256" key="2">
    <source>
        <dbReference type="SAM" id="MobiDB-lite"/>
    </source>
</evidence>
<protein>
    <submittedName>
        <fullName evidence="3">Uncharacterized protein</fullName>
    </submittedName>
</protein>
<gene>
    <name evidence="3" type="ORF">PVAP13_6NG178300</name>
</gene>
<evidence type="ECO:0000313" key="4">
    <source>
        <dbReference type="Proteomes" id="UP000823388"/>
    </source>
</evidence>
<dbReference type="PANTHER" id="PTHR34807:SF3">
    <property type="entry name" value="OS08G0270800 PROTEIN"/>
    <property type="match status" value="1"/>
</dbReference>
<keyword evidence="4" id="KW-1185">Reference proteome</keyword>
<sequence length="255" mass="28929">MAAGKKARVVLAQPAAGALPPRPPALFSRAPGPVRGSGEEAYRARLRYQALLHDYQELVKEAQAKKRRLHMERLNKQRLLAEVKFLRKRYKSMSENPSQTIVCRVRNPAMRPARRTAAWANDAQHRSIQAIGSSSRSQLVQWRQDDSPRASPVIDLNEACEPVIFVIVHFTSCNIHEFCYLDWFVSFQGYEIEMGDHHGYGEPLGINNVRRYLMEGVAAAGPSEVRIPAFWDARSLEGRAGKRKISWQDQLALRV</sequence>
<dbReference type="PANTHER" id="PTHR34807">
    <property type="entry name" value="OS08G0270800 PROTEIN"/>
    <property type="match status" value="1"/>
</dbReference>
<dbReference type="Proteomes" id="UP000823388">
    <property type="component" value="Chromosome 6N"/>
</dbReference>
<evidence type="ECO:0000313" key="3">
    <source>
        <dbReference type="EMBL" id="KAG2578196.1"/>
    </source>
</evidence>
<proteinExistence type="predicted"/>
<name>A0A8T0QYS9_PANVG</name>